<evidence type="ECO:0000256" key="6">
    <source>
        <dbReference type="ARBA" id="ARBA00022989"/>
    </source>
</evidence>
<proteinExistence type="inferred from homology"/>
<keyword evidence="7 8" id="KW-0472">Membrane</keyword>
<feature type="transmembrane region" description="Helical" evidence="8">
    <location>
        <begin position="87"/>
        <end position="108"/>
    </location>
</feature>
<keyword evidence="5 8" id="KW-0812">Transmembrane</keyword>
<comment type="similarity">
    <text evidence="2">Belongs to the amino acid-polyamine-organocation (APC) superfamily. Spore germination protein (SGP) (TC 2.A.3.9) family.</text>
</comment>
<keyword evidence="3" id="KW-0813">Transport</keyword>
<feature type="transmembrane region" description="Helical" evidence="8">
    <location>
        <begin position="308"/>
        <end position="328"/>
    </location>
</feature>
<keyword evidence="4" id="KW-0309">Germination</keyword>
<dbReference type="Proteomes" id="UP000831787">
    <property type="component" value="Chromosome"/>
</dbReference>
<sequence length="368" mass="42128">MNTNLTITNDTKIQAFYLFYVIHTVQIGAGLMGVPRIIFLEAGVDAWISIIIASIGLHIVAAVMLFVLKEYDNADILGIQEDVFGKWIGMFFSLMYLVYLFPTTLSVLKNYIEVVQVFVFPEMPTWLMSLALIFLIIYSLLGGIRVVVGVSFIFFIATIWLVFSLYKPISLMDFSHFTPIGLTNYKDILLGAYKTTFTVLGMEVLFFIYPYVKNKQNVKLPVHAGVFATNLLVLLVTVVSVGYFSPGQLQESVWATLSMFKIIHFSFIERFDVIAVSVWMVVVLPNMIILFWMMIRVLKRSFGAPDKWMMYVIGGLLFVTSILIEYRLDINKVTDVSARIGFWVVFVYPFIIYSALLLKKLFKRRRAK</sequence>
<dbReference type="Pfam" id="PF03845">
    <property type="entry name" value="Spore_permease"/>
    <property type="match status" value="1"/>
</dbReference>
<feature type="transmembrane region" description="Helical" evidence="8">
    <location>
        <begin position="146"/>
        <end position="166"/>
    </location>
</feature>
<evidence type="ECO:0000256" key="1">
    <source>
        <dbReference type="ARBA" id="ARBA00004141"/>
    </source>
</evidence>
<feature type="transmembrane region" description="Helical" evidence="8">
    <location>
        <begin position="15"/>
        <end position="34"/>
    </location>
</feature>
<comment type="subcellular location">
    <subcellularLocation>
        <location evidence="1">Membrane</location>
        <topology evidence="1">Multi-pass membrane protein</topology>
    </subcellularLocation>
</comment>
<dbReference type="NCBIfam" id="TIGR00912">
    <property type="entry name" value="2A0309"/>
    <property type="match status" value="1"/>
</dbReference>
<feature type="transmembrane region" description="Helical" evidence="8">
    <location>
        <begin position="340"/>
        <end position="358"/>
    </location>
</feature>
<protein>
    <submittedName>
        <fullName evidence="9">Spore germination protein</fullName>
    </submittedName>
</protein>
<name>A0ABY4EGJ6_9BACI</name>
<feature type="transmembrane region" description="Helical" evidence="8">
    <location>
        <begin position="224"/>
        <end position="245"/>
    </location>
</feature>
<dbReference type="InterPro" id="IPR004761">
    <property type="entry name" value="Spore_GerAB"/>
</dbReference>
<dbReference type="EMBL" id="CP095073">
    <property type="protein sequence ID" value="UOQ43598.1"/>
    <property type="molecule type" value="Genomic_DNA"/>
</dbReference>
<evidence type="ECO:0000256" key="5">
    <source>
        <dbReference type="ARBA" id="ARBA00022692"/>
    </source>
</evidence>
<evidence type="ECO:0000313" key="9">
    <source>
        <dbReference type="EMBL" id="UOQ43598.1"/>
    </source>
</evidence>
<reference evidence="9 10" key="1">
    <citation type="submission" date="2022-04" db="EMBL/GenBank/DDBJ databases">
        <title>Halobacillus sp. isolated from saltern.</title>
        <authorList>
            <person name="Won M."/>
            <person name="Lee C.-M."/>
            <person name="Woen H.-Y."/>
            <person name="Kwon S.-W."/>
        </authorList>
    </citation>
    <scope>NUCLEOTIDE SEQUENCE [LARGE SCALE GENOMIC DNA]</scope>
    <source>
        <strain evidence="9 10">SSBR10-3</strain>
    </source>
</reference>
<keyword evidence="6 8" id="KW-1133">Transmembrane helix</keyword>
<evidence type="ECO:0000256" key="8">
    <source>
        <dbReference type="SAM" id="Phobius"/>
    </source>
</evidence>
<dbReference type="RefSeq" id="WP_244708957.1">
    <property type="nucleotide sequence ID" value="NZ_CP095073.1"/>
</dbReference>
<evidence type="ECO:0000256" key="3">
    <source>
        <dbReference type="ARBA" id="ARBA00022448"/>
    </source>
</evidence>
<keyword evidence="10" id="KW-1185">Reference proteome</keyword>
<organism evidence="9 10">
    <name type="scientific">Halobacillus salinarum</name>
    <dbReference type="NCBI Taxonomy" id="2932257"/>
    <lineage>
        <taxon>Bacteria</taxon>
        <taxon>Bacillati</taxon>
        <taxon>Bacillota</taxon>
        <taxon>Bacilli</taxon>
        <taxon>Bacillales</taxon>
        <taxon>Bacillaceae</taxon>
        <taxon>Halobacillus</taxon>
    </lineage>
</organism>
<feature type="transmembrane region" description="Helical" evidence="8">
    <location>
        <begin position="46"/>
        <end position="67"/>
    </location>
</feature>
<feature type="transmembrane region" description="Helical" evidence="8">
    <location>
        <begin position="120"/>
        <end position="140"/>
    </location>
</feature>
<dbReference type="Gene3D" id="1.20.1740.10">
    <property type="entry name" value="Amino acid/polyamine transporter I"/>
    <property type="match status" value="1"/>
</dbReference>
<dbReference type="PANTHER" id="PTHR34975:SF2">
    <property type="entry name" value="SPORE GERMINATION PROTEIN A2"/>
    <property type="match status" value="1"/>
</dbReference>
<evidence type="ECO:0000313" key="10">
    <source>
        <dbReference type="Proteomes" id="UP000831787"/>
    </source>
</evidence>
<accession>A0ABY4EGJ6</accession>
<dbReference type="PANTHER" id="PTHR34975">
    <property type="entry name" value="SPORE GERMINATION PROTEIN A2"/>
    <property type="match status" value="1"/>
</dbReference>
<evidence type="ECO:0000256" key="4">
    <source>
        <dbReference type="ARBA" id="ARBA00022544"/>
    </source>
</evidence>
<evidence type="ECO:0000256" key="2">
    <source>
        <dbReference type="ARBA" id="ARBA00007998"/>
    </source>
</evidence>
<gene>
    <name evidence="9" type="ORF">MUN89_17040</name>
</gene>
<evidence type="ECO:0000256" key="7">
    <source>
        <dbReference type="ARBA" id="ARBA00023136"/>
    </source>
</evidence>
<feature type="transmembrane region" description="Helical" evidence="8">
    <location>
        <begin position="274"/>
        <end position="296"/>
    </location>
</feature>
<feature type="transmembrane region" description="Helical" evidence="8">
    <location>
        <begin position="187"/>
        <end position="212"/>
    </location>
</feature>